<dbReference type="Gene3D" id="3.40.50.2020">
    <property type="match status" value="1"/>
</dbReference>
<feature type="domain" description="Phosphoribosyltransferase" evidence="3">
    <location>
        <begin position="162"/>
        <end position="216"/>
    </location>
</feature>
<evidence type="ECO:0000256" key="1">
    <source>
        <dbReference type="ARBA" id="ARBA00008007"/>
    </source>
</evidence>
<dbReference type="Proteomes" id="UP000316125">
    <property type="component" value="Chromosome"/>
</dbReference>
<evidence type="ECO:0000256" key="2">
    <source>
        <dbReference type="SAM" id="MobiDB-lite"/>
    </source>
</evidence>
<name>A0A4Y5YPV5_9MICO</name>
<dbReference type="AlphaFoldDB" id="A0A4Y5YPV5"/>
<dbReference type="EMBL" id="CP041040">
    <property type="protein sequence ID" value="QDE34459.1"/>
    <property type="molecule type" value="Genomic_DNA"/>
</dbReference>
<evidence type="ECO:0000313" key="5">
    <source>
        <dbReference type="Proteomes" id="UP000316125"/>
    </source>
</evidence>
<feature type="region of interest" description="Disordered" evidence="2">
    <location>
        <begin position="143"/>
        <end position="171"/>
    </location>
</feature>
<evidence type="ECO:0000313" key="4">
    <source>
        <dbReference type="EMBL" id="QDE34459.1"/>
    </source>
</evidence>
<comment type="similarity">
    <text evidence="1">Belongs to the ComF/GntX family.</text>
</comment>
<dbReference type="RefSeq" id="WP_140036718.1">
    <property type="nucleotide sequence ID" value="NZ_CP041040.1"/>
</dbReference>
<dbReference type="OrthoDB" id="5242900at2"/>
<dbReference type="Pfam" id="PF00156">
    <property type="entry name" value="Pribosyltran"/>
    <property type="match status" value="1"/>
</dbReference>
<dbReference type="PANTHER" id="PTHR47505:SF1">
    <property type="entry name" value="DNA UTILIZATION PROTEIN YHGH"/>
    <property type="match status" value="1"/>
</dbReference>
<proteinExistence type="inferred from homology"/>
<accession>A0A4Y5YPV5</accession>
<sequence>MLSHLHTRAIGVEVLALLLAATCAGCDRPETLLCDVCRQSIRAAPLVRRTPAGLLVRAAMPFESIAARCIRRLKDDGETMLARPLGAALSEVLGGVDEEQAAIDDPVRLVPIPTTRAAFRRRGYRVPELLIRRAGSVPDRLLASQGRRTDQRGLDSASRAQNVRGSMRWRPKPGGGAVVLVDDVVTSGATFDEAARTLREAGVRVVSAVALAATPRLGERNANASETRSK</sequence>
<dbReference type="InterPro" id="IPR000836">
    <property type="entry name" value="PRTase_dom"/>
</dbReference>
<reference evidence="4 5" key="1">
    <citation type="submission" date="2019-06" db="EMBL/GenBank/DDBJ databases">
        <title>Complete genome of Microbacterium foliorum M2.</title>
        <authorList>
            <person name="Cao G."/>
        </authorList>
    </citation>
    <scope>NUCLEOTIDE SEQUENCE [LARGE SCALE GENOMIC DNA]</scope>
    <source>
        <strain evidence="4 5">M2</strain>
    </source>
</reference>
<evidence type="ECO:0000259" key="3">
    <source>
        <dbReference type="Pfam" id="PF00156"/>
    </source>
</evidence>
<dbReference type="SUPFAM" id="SSF53271">
    <property type="entry name" value="PRTase-like"/>
    <property type="match status" value="1"/>
</dbReference>
<dbReference type="CDD" id="cd06223">
    <property type="entry name" value="PRTases_typeI"/>
    <property type="match status" value="1"/>
</dbReference>
<protein>
    <submittedName>
        <fullName evidence="4">ComF family protein</fullName>
    </submittedName>
</protein>
<dbReference type="InterPro" id="IPR029057">
    <property type="entry name" value="PRTase-like"/>
</dbReference>
<organism evidence="4 5">
    <name type="scientific">Microbacterium foliorum</name>
    <dbReference type="NCBI Taxonomy" id="104336"/>
    <lineage>
        <taxon>Bacteria</taxon>
        <taxon>Bacillati</taxon>
        <taxon>Actinomycetota</taxon>
        <taxon>Actinomycetes</taxon>
        <taxon>Micrococcales</taxon>
        <taxon>Microbacteriaceae</taxon>
        <taxon>Microbacterium</taxon>
    </lineage>
</organism>
<gene>
    <name evidence="4" type="ORF">FIV50_06460</name>
</gene>
<dbReference type="InterPro" id="IPR051910">
    <property type="entry name" value="ComF/GntX_DNA_util-trans"/>
</dbReference>
<dbReference type="PANTHER" id="PTHR47505">
    <property type="entry name" value="DNA UTILIZATION PROTEIN YHGH"/>
    <property type="match status" value="1"/>
</dbReference>